<dbReference type="GO" id="GO:0003677">
    <property type="term" value="F:DNA binding"/>
    <property type="evidence" value="ECO:0007669"/>
    <property type="project" value="InterPro"/>
</dbReference>
<sequence>MREWLTAQELAEEALPGLPSTKMGVHALANREGWAESLAYARRRSGRGGGMEFNVALLPPLARIAYERRHRTIGAADVPAPPATAPSPSRDLSDRAALERDARLAIVAAYQAFSVGQRLSETARTKIFVDAYNAGSLTIEPWIREIVPALSPRSLARWRAARATGQADALAVDRAAARKGKGVLDQAAGGRVRTFLLALLAQNPHLSAHHLRQLIRSEFGDTLDLGAGKAVPVPPVRTIQHAVAKLKQDEHVALTKLSNPDRYRSHLAPSGVGSYRWVVEPNTLWMIDASPIDALCIDGRHTIYAAIDIATRRTVLYVSRTPRASAVALLIRKAILAWGVPDKIKTDNGSDFVARDTQRLFAALGIEMELSDPYQPQQKAFVERVIKTFQHDCATLLPGFVGHSVADRKRLEDRQSFAKNLGAETAETFGVSLTGAALQTMVDRWVDTVYAEREHAALKTTPRLAAAASKRPIRTVDPRALDLLLMPVAGGDGFREVTKLGVRVDGFHYVVMEALPGDRVLVRMDPADAGRIYAFDAEDGRFVGEGLCPELAGLDPAALMAARRAAQAEILDEATREARRTIKQITKGPALIERVLSVAERDAAANNVITLPKRTEAHETPAIAAARDAMTPRSIEPPTPSADVLALQARLIAEDQVVRPLRTEETPHQRWKRALDLIARIVAGEPVAADEAMWLGGYRAGPEFKGFALTYDFCDPLAGDGAHAVGTKSPAASWHDATGRNHV</sequence>
<dbReference type="AlphaFoldDB" id="A0A327K4S7"/>
<dbReference type="InterPro" id="IPR001584">
    <property type="entry name" value="Integrase_cat-core"/>
</dbReference>
<dbReference type="OrthoDB" id="5287589at2"/>
<gene>
    <name evidence="3" type="ORF">CH338_22145</name>
</gene>
<reference evidence="3 4" key="1">
    <citation type="submission" date="2017-07" db="EMBL/GenBank/DDBJ databases">
        <title>Draft Genome Sequences of Select Purple Nonsulfur Bacteria.</title>
        <authorList>
            <person name="Lasarre B."/>
            <person name="Mckinlay J.B."/>
        </authorList>
    </citation>
    <scope>NUCLEOTIDE SEQUENCE [LARGE SCALE GENOMIC DNA]</scope>
    <source>
        <strain evidence="3 4">DSM 11907</strain>
    </source>
</reference>
<name>A0A327K4S7_9BRAD</name>
<evidence type="ECO:0000259" key="2">
    <source>
        <dbReference type="PROSITE" id="PS51702"/>
    </source>
</evidence>
<dbReference type="EMBL" id="NPEU01000346">
    <property type="protein sequence ID" value="RAI33689.1"/>
    <property type="molecule type" value="Genomic_DNA"/>
</dbReference>
<dbReference type="InterPro" id="IPR036388">
    <property type="entry name" value="WH-like_DNA-bd_sf"/>
</dbReference>
<dbReference type="Pfam" id="PF02316">
    <property type="entry name" value="HTH_Tnp_Mu_1"/>
    <property type="match status" value="1"/>
</dbReference>
<feature type="domain" description="Integrase catalytic" evidence="1">
    <location>
        <begin position="277"/>
        <end position="470"/>
    </location>
</feature>
<dbReference type="PANTHER" id="PTHR35004:SF6">
    <property type="entry name" value="TRANSPOSASE"/>
    <property type="match status" value="1"/>
</dbReference>
<dbReference type="PROSITE" id="PS51702">
    <property type="entry name" value="HTH_MU"/>
    <property type="match status" value="1"/>
</dbReference>
<dbReference type="InterPro" id="IPR003314">
    <property type="entry name" value="Mu-type_HTH"/>
</dbReference>
<dbReference type="InterPro" id="IPR009061">
    <property type="entry name" value="DNA-bd_dom_put_sf"/>
</dbReference>
<dbReference type="PROSITE" id="PS50994">
    <property type="entry name" value="INTEGRASE"/>
    <property type="match status" value="1"/>
</dbReference>
<keyword evidence="4" id="KW-1185">Reference proteome</keyword>
<dbReference type="InterPro" id="IPR012337">
    <property type="entry name" value="RNaseH-like_sf"/>
</dbReference>
<dbReference type="GO" id="GO:0015074">
    <property type="term" value="P:DNA integration"/>
    <property type="evidence" value="ECO:0007669"/>
    <property type="project" value="InterPro"/>
</dbReference>
<dbReference type="InterPro" id="IPR036397">
    <property type="entry name" value="RNaseH_sf"/>
</dbReference>
<dbReference type="SUPFAM" id="SSF46955">
    <property type="entry name" value="Putative DNA-binding domain"/>
    <property type="match status" value="1"/>
</dbReference>
<protein>
    <submittedName>
        <fullName evidence="3">Integrase</fullName>
    </submittedName>
</protein>
<evidence type="ECO:0000313" key="3">
    <source>
        <dbReference type="EMBL" id="RAI33689.1"/>
    </source>
</evidence>
<dbReference type="RefSeq" id="WP_111359271.1">
    <property type="nucleotide sequence ID" value="NZ_NPEU01000346.1"/>
</dbReference>
<dbReference type="Pfam" id="PF00665">
    <property type="entry name" value="rve"/>
    <property type="match status" value="1"/>
</dbReference>
<dbReference type="Proteomes" id="UP000248863">
    <property type="component" value="Unassembled WGS sequence"/>
</dbReference>
<evidence type="ECO:0000313" key="4">
    <source>
        <dbReference type="Proteomes" id="UP000248863"/>
    </source>
</evidence>
<comment type="caution">
    <text evidence="3">The sequence shown here is derived from an EMBL/GenBank/DDBJ whole genome shotgun (WGS) entry which is preliminary data.</text>
</comment>
<evidence type="ECO:0000259" key="1">
    <source>
        <dbReference type="PROSITE" id="PS50994"/>
    </source>
</evidence>
<organism evidence="3 4">
    <name type="scientific">Rhodoplanes elegans</name>
    <dbReference type="NCBI Taxonomy" id="29408"/>
    <lineage>
        <taxon>Bacteria</taxon>
        <taxon>Pseudomonadati</taxon>
        <taxon>Pseudomonadota</taxon>
        <taxon>Alphaproteobacteria</taxon>
        <taxon>Hyphomicrobiales</taxon>
        <taxon>Nitrobacteraceae</taxon>
        <taxon>Rhodoplanes</taxon>
    </lineage>
</organism>
<dbReference type="InterPro" id="IPR015378">
    <property type="entry name" value="Transposase-like_Mu_C"/>
</dbReference>
<proteinExistence type="predicted"/>
<accession>A0A327K4S7</accession>
<dbReference type="PANTHER" id="PTHR35004">
    <property type="entry name" value="TRANSPOSASE RV3428C-RELATED"/>
    <property type="match status" value="1"/>
</dbReference>
<dbReference type="SUPFAM" id="SSF53098">
    <property type="entry name" value="Ribonuclease H-like"/>
    <property type="match status" value="1"/>
</dbReference>
<feature type="domain" description="HTH Mu-type" evidence="2">
    <location>
        <begin position="3"/>
        <end position="74"/>
    </location>
</feature>
<dbReference type="Gene3D" id="1.10.10.10">
    <property type="entry name" value="Winged helix-like DNA-binding domain superfamily/Winged helix DNA-binding domain"/>
    <property type="match status" value="1"/>
</dbReference>
<dbReference type="Gene3D" id="3.30.420.10">
    <property type="entry name" value="Ribonuclease H-like superfamily/Ribonuclease H"/>
    <property type="match status" value="1"/>
</dbReference>
<dbReference type="Pfam" id="PF09299">
    <property type="entry name" value="Mu-transpos_C"/>
    <property type="match status" value="1"/>
</dbReference>